<organism evidence="5 6">
    <name type="scientific">Salinispira pacifica</name>
    <dbReference type="NCBI Taxonomy" id="1307761"/>
    <lineage>
        <taxon>Bacteria</taxon>
        <taxon>Pseudomonadati</taxon>
        <taxon>Spirochaetota</taxon>
        <taxon>Spirochaetia</taxon>
        <taxon>Spirochaetales</taxon>
        <taxon>Spirochaetaceae</taxon>
        <taxon>Salinispira</taxon>
    </lineage>
</organism>
<dbReference type="EMBL" id="CP006939">
    <property type="protein sequence ID" value="AHC13837.1"/>
    <property type="molecule type" value="Genomic_DNA"/>
</dbReference>
<dbReference type="GO" id="GO:0043807">
    <property type="term" value="F:3-methyl-2-oxobutanoate dehydrogenase (ferredoxin) activity"/>
    <property type="evidence" value="ECO:0007669"/>
    <property type="project" value="UniProtKB-EC"/>
</dbReference>
<name>V5WDH1_9SPIO</name>
<dbReference type="Gene3D" id="3.30.70.20">
    <property type="match status" value="1"/>
</dbReference>
<dbReference type="Proteomes" id="UP000018680">
    <property type="component" value="Chromosome"/>
</dbReference>
<dbReference type="KEGG" id="slr:L21SP2_0405"/>
<evidence type="ECO:0000313" key="6">
    <source>
        <dbReference type="Proteomes" id="UP000018680"/>
    </source>
</evidence>
<dbReference type="AlphaFoldDB" id="V5WDH1"/>
<dbReference type="InterPro" id="IPR017900">
    <property type="entry name" value="4Fe4S_Fe_S_CS"/>
</dbReference>
<dbReference type="HOGENOM" id="CLU_139698_5_3_12"/>
<dbReference type="PROSITE" id="PS51379">
    <property type="entry name" value="4FE4S_FER_2"/>
    <property type="match status" value="2"/>
</dbReference>
<dbReference type="STRING" id="1307761.L21SP2_0405"/>
<evidence type="ECO:0000256" key="1">
    <source>
        <dbReference type="ARBA" id="ARBA00022723"/>
    </source>
</evidence>
<gene>
    <name evidence="5" type="ORF">L21SP2_0405</name>
</gene>
<keyword evidence="3" id="KW-0411">Iron-sulfur</keyword>
<reference evidence="5 6" key="1">
    <citation type="journal article" date="2015" name="Stand. Genomic Sci.">
        <title>Complete genome sequence and description of Salinispira pacifica gen. nov., sp. nov., a novel spirochaete isolated form a hypersaline microbial mat.</title>
        <authorList>
            <person name="Ben Hania W."/>
            <person name="Joseph M."/>
            <person name="Schumann P."/>
            <person name="Bunk B."/>
            <person name="Fiebig A."/>
            <person name="Sproer C."/>
            <person name="Klenk H.P."/>
            <person name="Fardeau M.L."/>
            <person name="Spring S."/>
        </authorList>
    </citation>
    <scope>NUCLEOTIDE SEQUENCE [LARGE SCALE GENOMIC DNA]</scope>
    <source>
        <strain evidence="5 6">L21-RPul-D2</strain>
    </source>
</reference>
<dbReference type="eggNOG" id="COG1146">
    <property type="taxonomic scope" value="Bacteria"/>
</dbReference>
<dbReference type="GO" id="GO:0051536">
    <property type="term" value="F:iron-sulfur cluster binding"/>
    <property type="evidence" value="ECO:0007669"/>
    <property type="project" value="UniProtKB-KW"/>
</dbReference>
<keyword evidence="5" id="KW-0560">Oxidoreductase</keyword>
<evidence type="ECO:0000256" key="3">
    <source>
        <dbReference type="ARBA" id="ARBA00023014"/>
    </source>
</evidence>
<dbReference type="PROSITE" id="PS00198">
    <property type="entry name" value="4FE4S_FER_1"/>
    <property type="match status" value="1"/>
</dbReference>
<dbReference type="GO" id="GO:0046872">
    <property type="term" value="F:metal ion binding"/>
    <property type="evidence" value="ECO:0007669"/>
    <property type="project" value="UniProtKB-KW"/>
</dbReference>
<keyword evidence="6" id="KW-1185">Reference proteome</keyword>
<feature type="domain" description="4Fe-4S ferredoxin-type" evidence="4">
    <location>
        <begin position="2"/>
        <end position="31"/>
    </location>
</feature>
<proteinExistence type="predicted"/>
<evidence type="ECO:0000259" key="4">
    <source>
        <dbReference type="PROSITE" id="PS51379"/>
    </source>
</evidence>
<accession>V5WDH1</accession>
<keyword evidence="2" id="KW-0408">Iron</keyword>
<dbReference type="InterPro" id="IPR017896">
    <property type="entry name" value="4Fe4S_Fe-S-bd"/>
</dbReference>
<dbReference type="RefSeq" id="WP_024266769.1">
    <property type="nucleotide sequence ID" value="NC_023035.1"/>
</dbReference>
<dbReference type="Pfam" id="PF12838">
    <property type="entry name" value="Fer4_7"/>
    <property type="match status" value="1"/>
</dbReference>
<dbReference type="SUPFAM" id="SSF54862">
    <property type="entry name" value="4Fe-4S ferredoxins"/>
    <property type="match status" value="1"/>
</dbReference>
<protein>
    <submittedName>
        <fullName evidence="5">Ketoisovalerate oxidoreductase subunit VorC</fullName>
        <ecNumber evidence="5">1.2.7.7</ecNumber>
    </submittedName>
</protein>
<sequence>MNYVYIEPDECKGCRLCVHFCPNNCLTIGSQINQLGYQATIFRSDKCTACGICYYVCPEPGAITVHSGEDVIPEELKKGASFA</sequence>
<dbReference type="EC" id="1.2.7.7" evidence="5"/>
<evidence type="ECO:0000256" key="2">
    <source>
        <dbReference type="ARBA" id="ARBA00023004"/>
    </source>
</evidence>
<dbReference type="PANTHER" id="PTHR43122">
    <property type="entry name" value="FERREDOXIN SUBUNIT OF PYRUVATE:FLAVODOXIN OXIDOREDUCTASE-RELATED"/>
    <property type="match status" value="1"/>
</dbReference>
<keyword evidence="1" id="KW-0479">Metal-binding</keyword>
<evidence type="ECO:0000313" key="5">
    <source>
        <dbReference type="EMBL" id="AHC13837.1"/>
    </source>
</evidence>
<dbReference type="OrthoDB" id="9804603at2"/>
<dbReference type="PANTHER" id="PTHR43122:SF1">
    <property type="entry name" value="IRON-SULFUR-BINDING PROTEIN"/>
    <property type="match status" value="1"/>
</dbReference>
<feature type="domain" description="4Fe-4S ferredoxin-type" evidence="4">
    <location>
        <begin position="37"/>
        <end position="68"/>
    </location>
</feature>